<keyword evidence="10" id="KW-1185">Reference proteome</keyword>
<evidence type="ECO:0000256" key="7">
    <source>
        <dbReference type="SAM" id="Phobius"/>
    </source>
</evidence>
<keyword evidence="3" id="KW-0997">Cell inner membrane</keyword>
<evidence type="ECO:0000256" key="4">
    <source>
        <dbReference type="ARBA" id="ARBA00022692"/>
    </source>
</evidence>
<feature type="transmembrane region" description="Helical" evidence="7">
    <location>
        <begin position="21"/>
        <end position="43"/>
    </location>
</feature>
<evidence type="ECO:0000256" key="3">
    <source>
        <dbReference type="ARBA" id="ARBA00022519"/>
    </source>
</evidence>
<dbReference type="Pfam" id="PF02470">
    <property type="entry name" value="MlaD"/>
    <property type="match status" value="1"/>
</dbReference>
<dbReference type="OrthoDB" id="9806984at2"/>
<reference evidence="9 10" key="1">
    <citation type="submission" date="2018-06" db="EMBL/GenBank/DDBJ databases">
        <title>Genomic Encyclopedia of Type Strains, Phase III (KMG-III): the genomes of soil and plant-associated and newly described type strains.</title>
        <authorList>
            <person name="Whitman W."/>
        </authorList>
    </citation>
    <scope>NUCLEOTIDE SEQUENCE [LARGE SCALE GENOMIC DNA]</scope>
    <source>
        <strain evidence="9 10">CECT 9025</strain>
    </source>
</reference>
<evidence type="ECO:0000256" key="5">
    <source>
        <dbReference type="ARBA" id="ARBA00022989"/>
    </source>
</evidence>
<keyword evidence="6 7" id="KW-0472">Membrane</keyword>
<feature type="domain" description="Mce/MlaD" evidence="8">
    <location>
        <begin position="47"/>
        <end position="132"/>
    </location>
</feature>
<evidence type="ECO:0000256" key="2">
    <source>
        <dbReference type="ARBA" id="ARBA00022475"/>
    </source>
</evidence>
<protein>
    <submittedName>
        <fullName evidence="9">Paraquat-inducible protein B</fullName>
    </submittedName>
</protein>
<keyword evidence="4 7" id="KW-0812">Transmembrane</keyword>
<comment type="subcellular location">
    <subcellularLocation>
        <location evidence="1">Cell inner membrane</location>
    </subcellularLocation>
</comment>
<name>A0A318T6E4_9RHOB</name>
<dbReference type="PANTHER" id="PTHR30462">
    <property type="entry name" value="INTERMEMBRANE TRANSPORT PROTEIN PQIB-RELATED"/>
    <property type="match status" value="1"/>
</dbReference>
<dbReference type="PANTHER" id="PTHR30462:SF2">
    <property type="entry name" value="INTERMEMBRANE TRANSPORT PROTEIN PQIB"/>
    <property type="match status" value="1"/>
</dbReference>
<keyword evidence="2" id="KW-1003">Cell membrane</keyword>
<comment type="caution">
    <text evidence="9">The sequence shown here is derived from an EMBL/GenBank/DDBJ whole genome shotgun (WGS) entry which is preliminary data.</text>
</comment>
<evidence type="ECO:0000256" key="1">
    <source>
        <dbReference type="ARBA" id="ARBA00004533"/>
    </source>
</evidence>
<evidence type="ECO:0000256" key="6">
    <source>
        <dbReference type="ARBA" id="ARBA00023136"/>
    </source>
</evidence>
<organism evidence="9 10">
    <name type="scientific">Pseudoroseicyclus aestuarii</name>
    <dbReference type="NCBI Taxonomy" id="1795041"/>
    <lineage>
        <taxon>Bacteria</taxon>
        <taxon>Pseudomonadati</taxon>
        <taxon>Pseudomonadota</taxon>
        <taxon>Alphaproteobacteria</taxon>
        <taxon>Rhodobacterales</taxon>
        <taxon>Paracoccaceae</taxon>
        <taxon>Pseudoroseicyclus</taxon>
    </lineage>
</organism>
<proteinExistence type="predicted"/>
<evidence type="ECO:0000313" key="9">
    <source>
        <dbReference type="EMBL" id="PYE86004.1"/>
    </source>
</evidence>
<evidence type="ECO:0000259" key="8">
    <source>
        <dbReference type="Pfam" id="PF02470"/>
    </source>
</evidence>
<dbReference type="InterPro" id="IPR003399">
    <property type="entry name" value="Mce/MlaD"/>
</dbReference>
<evidence type="ECO:0000313" key="10">
    <source>
        <dbReference type="Proteomes" id="UP000248311"/>
    </source>
</evidence>
<accession>A0A318T6E4</accession>
<dbReference type="RefSeq" id="WP_110813006.1">
    <property type="nucleotide sequence ID" value="NZ_QJTE01000001.1"/>
</dbReference>
<dbReference type="Proteomes" id="UP000248311">
    <property type="component" value="Unassembled WGS sequence"/>
</dbReference>
<dbReference type="AlphaFoldDB" id="A0A318T6E4"/>
<gene>
    <name evidence="9" type="ORF">DFP88_101679</name>
</gene>
<dbReference type="GO" id="GO:0005886">
    <property type="term" value="C:plasma membrane"/>
    <property type="evidence" value="ECO:0007669"/>
    <property type="project" value="UniProtKB-SubCell"/>
</dbReference>
<dbReference type="EMBL" id="QJTE01000001">
    <property type="protein sequence ID" value="PYE86004.1"/>
    <property type="molecule type" value="Genomic_DNA"/>
</dbReference>
<keyword evidence="5 7" id="KW-1133">Transmembrane helix</keyword>
<dbReference type="InterPro" id="IPR051800">
    <property type="entry name" value="PqiA-PqiB_transport"/>
</dbReference>
<sequence>MSDAAPEVPVQSGRRSLWQRVSIVWVVPIAALIVALGIAWNSWREQGPLIEIVFLDGAGVTAGETELRFRDVTVGLVEEVGFTEDLDQVRVSVRIDRDVAPYVDEEAKFWIVRPEVSTRGVSGLETVLSGVYLQGQWDTVQGEQTSEFEGLTQAPLLGPDRLGLSIVLRASGGLLSSNSPLLYKGVEVGRIGEARVSADGFYVEAPAVIYAPYDNLVTEATRFWDTSGFSVSLGSQGAEINFDSIASLVAGGLTFDTFVSGAELAEEGDVFEVFDDEEPARNSVFQTTDQNSLNLSALFDGNVAGLTIGSLVEINGIRIGTVAGLTGLVDRARFGDTDVRLQTILQIRPSALGLDQEAGAEEALDFLTAAVGEGLRARLVTGNLLTGGLKVQLFYPETVQPASLDLDAEPFPALPTVESDIVDVQATAQGTLDRINDLPIEALLQNASDFLDNAAALLGSDDLQRTPAEVRGLLADVRGVVGSDGVQQLPSQLSEVMAGANALVADVDLILQDIDENEAVPRVLAAVDALSAAASDVNDGLEGLPALLSSLTAVADEAGDLPLDALVSEIAGLAQDARSLVGSEAIQAVPERVASVTEELDGAVQQLRGLLGQVSDQQGVARALAAVDSAGAAADELTEALDGVPALVARIDSLAAQAGEMDLPALSAEVQGLAADARGLVGSEATQALPAQIAALTTQLNGTLGAVRGLVTGITDQDGVARLLAAVDSAQAAASGVEGSIAGVPALIDRLDAVAAQAQSVDLDGIAAQVEGLAADARVLVSSEATQALPGRIGALTDQLSGAASEARELIAEVNETGGAERLLAAVDAAQEAARSVSASVDESLAGVPALVARIDAIAESAQAVPLDQLAGRVDALLRDAQAVIGQDSARQLPEELNGALSELRQILSDLRSQGVIDNVNATLVSARTALEQLAVVADTLPQLAQRADALLVSASGTVGVVGSQTEPALRDLRSALRQVSDAAEAVSSLARAIERRPNSLLTGR</sequence>